<comment type="caution">
    <text evidence="3">The sequence shown here is derived from an EMBL/GenBank/DDBJ whole genome shotgun (WGS) entry which is preliminary data.</text>
</comment>
<sequence length="454" mass="48725">MTMMRRFLKSPITLLASVTVMAGAAGAQDGTRNPASDAFILIPESPSSAYVDATATHVPIAPSLHATDSVFIDVDNDGHLDVVVSVEYGVNRLYLNDGTGRLTYVPDAFGTEPHDNEHVRAADFDGDGNMDVVFVAESDEVHQLFLGDGKGGFIDASERLPAHSQGNGLAVGDVNGDGLPDIVVGSTGETGHTPDAQIIPASNLLFLNDPKRPGHFIDATKTHLPDSNDQTESIALADMTGDGHLDMVIASPAHPNRLLINDGQGRFTDASDRLDLQVPMETREVQVFDANGDGLNDILFFNITSNNFGWDKDPQTRLLINDGKGRFIDETAERLPAHRFSSWAGKIVDFNNDGAPDILAGAIQVPGFVPLQLRAWQNDGKGFFKDVTLDAVPGITVGRSWSMGSGDLDGDGKTDIFIGGWGTQARLLLTDKQGYQDALPAQQRLTPARSKDRN</sequence>
<name>A0A0D0KPD0_9PSED</name>
<evidence type="ECO:0000256" key="1">
    <source>
        <dbReference type="ARBA" id="ARBA00022729"/>
    </source>
</evidence>
<dbReference type="Gene3D" id="2.130.10.130">
    <property type="entry name" value="Integrin alpha, N-terminal"/>
    <property type="match status" value="2"/>
</dbReference>
<dbReference type="PANTHER" id="PTHR46580">
    <property type="entry name" value="SENSOR KINASE-RELATED"/>
    <property type="match status" value="1"/>
</dbReference>
<dbReference type="Pfam" id="PF01839">
    <property type="entry name" value="FG-GAP"/>
    <property type="match status" value="1"/>
</dbReference>
<dbReference type="SUPFAM" id="SSF69318">
    <property type="entry name" value="Integrin alpha N-terminal domain"/>
    <property type="match status" value="2"/>
</dbReference>
<reference evidence="3 4" key="1">
    <citation type="submission" date="2014-12" db="EMBL/GenBank/DDBJ databases">
        <title>16Stimator: statistical estimation of ribosomal gene copy numbers from draft genome assemblies.</title>
        <authorList>
            <person name="Perisin M.A."/>
            <person name="Vetter M."/>
            <person name="Gilbert J.A."/>
            <person name="Bergelson J."/>
        </authorList>
    </citation>
    <scope>NUCLEOTIDE SEQUENCE [LARGE SCALE GENOMIC DNA]</scope>
    <source>
        <strain evidence="3 4">MEJ086</strain>
    </source>
</reference>
<dbReference type="InterPro" id="IPR028994">
    <property type="entry name" value="Integrin_alpha_N"/>
</dbReference>
<evidence type="ECO:0000256" key="2">
    <source>
        <dbReference type="SAM" id="SignalP"/>
    </source>
</evidence>
<dbReference type="EMBL" id="JXQW01000038">
    <property type="protein sequence ID" value="KIP98828.1"/>
    <property type="molecule type" value="Genomic_DNA"/>
</dbReference>
<feature type="signal peptide" evidence="2">
    <location>
        <begin position="1"/>
        <end position="27"/>
    </location>
</feature>
<organism evidence="3 4">
    <name type="scientific">Pseudomonas fulva</name>
    <dbReference type="NCBI Taxonomy" id="47880"/>
    <lineage>
        <taxon>Bacteria</taxon>
        <taxon>Pseudomonadati</taxon>
        <taxon>Pseudomonadota</taxon>
        <taxon>Gammaproteobacteria</taxon>
        <taxon>Pseudomonadales</taxon>
        <taxon>Pseudomonadaceae</taxon>
        <taxon>Pseudomonas</taxon>
    </lineage>
</organism>
<accession>A0A0D0KPD0</accession>
<protein>
    <submittedName>
        <fullName evidence="3">FG-GAP repeat-containing protein</fullName>
    </submittedName>
</protein>
<dbReference type="InterPro" id="IPR013517">
    <property type="entry name" value="FG-GAP"/>
</dbReference>
<feature type="chain" id="PRO_5002232095" evidence="2">
    <location>
        <begin position="28"/>
        <end position="454"/>
    </location>
</feature>
<evidence type="ECO:0000313" key="3">
    <source>
        <dbReference type="EMBL" id="KIP98828.1"/>
    </source>
</evidence>
<dbReference type="Proteomes" id="UP000032068">
    <property type="component" value="Unassembled WGS sequence"/>
</dbReference>
<gene>
    <name evidence="3" type="ORF">RU08_14600</name>
</gene>
<keyword evidence="1 2" id="KW-0732">Signal</keyword>
<proteinExistence type="predicted"/>
<dbReference type="AlphaFoldDB" id="A0A0D0KPD0"/>
<evidence type="ECO:0000313" key="4">
    <source>
        <dbReference type="Proteomes" id="UP000032068"/>
    </source>
</evidence>
<dbReference type="Pfam" id="PF13517">
    <property type="entry name" value="FG-GAP_3"/>
    <property type="match status" value="2"/>
</dbReference>